<dbReference type="Gene3D" id="2.60.120.10">
    <property type="entry name" value="Jelly Rolls"/>
    <property type="match status" value="1"/>
</dbReference>
<gene>
    <name evidence="1" type="ORF">LACBIDRAFT_329944</name>
</gene>
<dbReference type="OrthoDB" id="3346152at2759"/>
<dbReference type="KEGG" id="lbc:LACBIDRAFT_329944"/>
<reference evidence="1 2" key="1">
    <citation type="journal article" date="2008" name="Nature">
        <title>The genome of Laccaria bicolor provides insights into mycorrhizal symbiosis.</title>
        <authorList>
            <person name="Martin F."/>
            <person name="Aerts A."/>
            <person name="Ahren D."/>
            <person name="Brun A."/>
            <person name="Danchin E.G.J."/>
            <person name="Duchaussoy F."/>
            <person name="Gibon J."/>
            <person name="Kohler A."/>
            <person name="Lindquist E."/>
            <person name="Pereda V."/>
            <person name="Salamov A."/>
            <person name="Shapiro H.J."/>
            <person name="Wuyts J."/>
            <person name="Blaudez D."/>
            <person name="Buee M."/>
            <person name="Brokstein P."/>
            <person name="Canbaeck B."/>
            <person name="Cohen D."/>
            <person name="Courty P.E."/>
            <person name="Coutinho P.M."/>
            <person name="Delaruelle C."/>
            <person name="Detter J.C."/>
            <person name="Deveau A."/>
            <person name="DiFazio S."/>
            <person name="Duplessis S."/>
            <person name="Fraissinet-Tachet L."/>
            <person name="Lucic E."/>
            <person name="Frey-Klett P."/>
            <person name="Fourrey C."/>
            <person name="Feussner I."/>
            <person name="Gay G."/>
            <person name="Grimwood J."/>
            <person name="Hoegger P.J."/>
            <person name="Jain P."/>
            <person name="Kilaru S."/>
            <person name="Labbe J."/>
            <person name="Lin Y.C."/>
            <person name="Legue V."/>
            <person name="Le Tacon F."/>
            <person name="Marmeisse R."/>
            <person name="Melayah D."/>
            <person name="Montanini B."/>
            <person name="Muratet M."/>
            <person name="Nehls U."/>
            <person name="Niculita-Hirzel H."/>
            <person name="Oudot-Le Secq M.P."/>
            <person name="Peter M."/>
            <person name="Quesneville H."/>
            <person name="Rajashekar B."/>
            <person name="Reich M."/>
            <person name="Rouhier N."/>
            <person name="Schmutz J."/>
            <person name="Yin T."/>
            <person name="Chalot M."/>
            <person name="Henrissat B."/>
            <person name="Kuees U."/>
            <person name="Lucas S."/>
            <person name="Van de Peer Y."/>
            <person name="Podila G.K."/>
            <person name="Polle A."/>
            <person name="Pukkila P.J."/>
            <person name="Richardson P.M."/>
            <person name="Rouze P."/>
            <person name="Sanders I.R."/>
            <person name="Stajich J.E."/>
            <person name="Tunlid A."/>
            <person name="Tuskan G."/>
            <person name="Grigoriev I.V."/>
        </authorList>
    </citation>
    <scope>NUCLEOTIDE SEQUENCE [LARGE SCALE GENOMIC DNA]</scope>
    <source>
        <strain evidence="2">S238N-H82 / ATCC MYA-4686</strain>
    </source>
</reference>
<dbReference type="InParanoid" id="B0DJP6"/>
<dbReference type="EMBL" id="DS547114">
    <property type="protein sequence ID" value="EDR05155.1"/>
    <property type="molecule type" value="Genomic_DNA"/>
</dbReference>
<name>B0DJP6_LACBS</name>
<evidence type="ECO:0000313" key="2">
    <source>
        <dbReference type="Proteomes" id="UP000001194"/>
    </source>
</evidence>
<dbReference type="RefSeq" id="XP_001884120.1">
    <property type="nucleotide sequence ID" value="XM_001884085.1"/>
</dbReference>
<protein>
    <submittedName>
        <fullName evidence="1">Predicted protein</fullName>
    </submittedName>
</protein>
<dbReference type="InterPro" id="IPR011051">
    <property type="entry name" value="RmlC_Cupin_sf"/>
</dbReference>
<proteinExistence type="predicted"/>
<dbReference type="GeneID" id="6079836"/>
<dbReference type="HOGENOM" id="CLU_141740_1_0_1"/>
<dbReference type="AlphaFoldDB" id="B0DJP6"/>
<accession>B0DJP6</accession>
<keyword evidence="2" id="KW-1185">Reference proteome</keyword>
<evidence type="ECO:0000313" key="1">
    <source>
        <dbReference type="EMBL" id="EDR05155.1"/>
    </source>
</evidence>
<dbReference type="Proteomes" id="UP000001194">
    <property type="component" value="Unassembled WGS sequence"/>
</dbReference>
<sequence>MPVSVVKKASANVSTLQHLKNGLHHRDIFGNEADGPPFTFGIAVITKHDSGGTAAKVPGNVYVIVTEGEVSLEDAAKPGGISVLEPGDVARVDKVLYVAQHEFGSDQKENII</sequence>
<dbReference type="SUPFAM" id="SSF51182">
    <property type="entry name" value="RmlC-like cupins"/>
    <property type="match status" value="1"/>
</dbReference>
<dbReference type="InterPro" id="IPR014710">
    <property type="entry name" value="RmlC-like_jellyroll"/>
</dbReference>
<organism evidence="2">
    <name type="scientific">Laccaria bicolor (strain S238N-H82 / ATCC MYA-4686)</name>
    <name type="common">Bicoloured deceiver</name>
    <name type="synonym">Laccaria laccata var. bicolor</name>
    <dbReference type="NCBI Taxonomy" id="486041"/>
    <lineage>
        <taxon>Eukaryota</taxon>
        <taxon>Fungi</taxon>
        <taxon>Dikarya</taxon>
        <taxon>Basidiomycota</taxon>
        <taxon>Agaricomycotina</taxon>
        <taxon>Agaricomycetes</taxon>
        <taxon>Agaricomycetidae</taxon>
        <taxon>Agaricales</taxon>
        <taxon>Agaricineae</taxon>
        <taxon>Hydnangiaceae</taxon>
        <taxon>Laccaria</taxon>
    </lineage>
</organism>